<dbReference type="EMBL" id="CP150850">
    <property type="protein sequence ID" value="WZW56628.1"/>
    <property type="molecule type" value="Genomic_DNA"/>
</dbReference>
<gene>
    <name evidence="3" type="ORF">WN985_29345</name>
</gene>
<dbReference type="Pfam" id="PF02371">
    <property type="entry name" value="Transposase_20"/>
    <property type="match status" value="1"/>
</dbReference>
<evidence type="ECO:0000313" key="3">
    <source>
        <dbReference type="EMBL" id="WZW56628.1"/>
    </source>
</evidence>
<dbReference type="NCBIfam" id="NF033542">
    <property type="entry name" value="transpos_IS110"/>
    <property type="match status" value="1"/>
</dbReference>
<reference evidence="3 4" key="1">
    <citation type="submission" date="2024-04" db="EMBL/GenBank/DDBJ databases">
        <title>Biological Control Activity of Plant Growth Promoting Rhizobacteria Burkholderia pyrrocinia BX1 against Tobacco black shank Introduction Tobacco black shank (TBS) caused by the oomycete Phytophthora. nicotianae (P. nicotianae) has become a destructive soil.</title>
        <authorList>
            <person name="Liu X."/>
            <person name="Shu C."/>
        </authorList>
    </citation>
    <scope>NUCLEOTIDE SEQUENCE [LARGE SCALE GENOMIC DNA]</scope>
    <source>
        <strain evidence="3 4">BX1</strain>
    </source>
</reference>
<feature type="domain" description="Transposase IS116/IS110/IS902 C-terminal" evidence="2">
    <location>
        <begin position="211"/>
        <end position="289"/>
    </location>
</feature>
<dbReference type="InterPro" id="IPR047650">
    <property type="entry name" value="Transpos_IS110"/>
</dbReference>
<accession>A0ABZ3BN12</accession>
<dbReference type="InterPro" id="IPR002525">
    <property type="entry name" value="Transp_IS110-like_N"/>
</dbReference>
<dbReference type="InterPro" id="IPR003346">
    <property type="entry name" value="Transposase_20"/>
</dbReference>
<sequence>MNSVTLGIDLGKRWFHVVGCDAAGKVVLREKLGRNQLLLLMAQHPPCLVGIETCCGSQYLARKFQGFGHDVKLLPAQYVKPFVKSQKNDFNDAQAIAEAVRLPTMRFVPLKSEEQMDVQALHRARERMLQQRLALTNQIRGLLLDRGIEIAQGFYALRTVLPSLLEKEDSGLTPMMRDLGRMLLDMWNRTEATIEQMNDRLKCLARESDLCRRLQTIPGIGVLLSTAIVSAVGNASTFRRARDLAAWVGLVPQQHTTGGKPRLLGITKRGNSYLRRLFVQGARALWVWKDKHPNDPIQHWLIQLAERRHAHIAVCALANKLVRIAWAVMRSGAEFNLHYHT</sequence>
<feature type="domain" description="Transposase IS110-like N-terminal" evidence="1">
    <location>
        <begin position="6"/>
        <end position="143"/>
    </location>
</feature>
<evidence type="ECO:0000259" key="1">
    <source>
        <dbReference type="Pfam" id="PF01548"/>
    </source>
</evidence>
<organism evidence="3 4">
    <name type="scientific">Burkholderia pyrrocinia</name>
    <name type="common">Pseudomonas pyrrocinia</name>
    <dbReference type="NCBI Taxonomy" id="60550"/>
    <lineage>
        <taxon>Bacteria</taxon>
        <taxon>Pseudomonadati</taxon>
        <taxon>Pseudomonadota</taxon>
        <taxon>Betaproteobacteria</taxon>
        <taxon>Burkholderiales</taxon>
        <taxon>Burkholderiaceae</taxon>
        <taxon>Burkholderia</taxon>
        <taxon>Burkholderia cepacia complex</taxon>
    </lineage>
</organism>
<dbReference type="PANTHER" id="PTHR33055:SF3">
    <property type="entry name" value="PUTATIVE TRANSPOSASE FOR IS117-RELATED"/>
    <property type="match status" value="1"/>
</dbReference>
<protein>
    <submittedName>
        <fullName evidence="3">IS110 family transposase</fullName>
    </submittedName>
</protein>
<dbReference type="Pfam" id="PF01548">
    <property type="entry name" value="DEDD_Tnp_IS110"/>
    <property type="match status" value="1"/>
</dbReference>
<evidence type="ECO:0000313" key="4">
    <source>
        <dbReference type="Proteomes" id="UP001484179"/>
    </source>
</evidence>
<name>A0ABZ3BN12_BURPY</name>
<proteinExistence type="predicted"/>
<keyword evidence="4" id="KW-1185">Reference proteome</keyword>
<dbReference type="Proteomes" id="UP001484179">
    <property type="component" value="Chromosome 2"/>
</dbReference>
<evidence type="ECO:0000259" key="2">
    <source>
        <dbReference type="Pfam" id="PF02371"/>
    </source>
</evidence>
<dbReference type="RefSeq" id="WP_262530384.1">
    <property type="nucleotide sequence ID" value="NZ_CP150850.1"/>
</dbReference>
<dbReference type="PANTHER" id="PTHR33055">
    <property type="entry name" value="TRANSPOSASE FOR INSERTION SEQUENCE ELEMENT IS1111A"/>
    <property type="match status" value="1"/>
</dbReference>